<reference evidence="3" key="1">
    <citation type="journal article" date="2017" name="Nat. Ecol. Evol.">
        <title>Genome expansion and lineage-specific genetic innovations in the forest pathogenic fungi Armillaria.</title>
        <authorList>
            <person name="Sipos G."/>
            <person name="Prasanna A.N."/>
            <person name="Walter M.C."/>
            <person name="O'Connor E."/>
            <person name="Balint B."/>
            <person name="Krizsan K."/>
            <person name="Kiss B."/>
            <person name="Hess J."/>
            <person name="Varga T."/>
            <person name="Slot J."/>
            <person name="Riley R."/>
            <person name="Boka B."/>
            <person name="Rigling D."/>
            <person name="Barry K."/>
            <person name="Lee J."/>
            <person name="Mihaltcheva S."/>
            <person name="LaButti K."/>
            <person name="Lipzen A."/>
            <person name="Waldron R."/>
            <person name="Moloney N.M."/>
            <person name="Sperisen C."/>
            <person name="Kredics L."/>
            <person name="Vagvoelgyi C."/>
            <person name="Patrignani A."/>
            <person name="Fitzpatrick D."/>
            <person name="Nagy I."/>
            <person name="Doyle S."/>
            <person name="Anderson J.B."/>
            <person name="Grigoriev I.V."/>
            <person name="Gueldener U."/>
            <person name="Muensterkoetter M."/>
            <person name="Nagy L.G."/>
        </authorList>
    </citation>
    <scope>NUCLEOTIDE SEQUENCE [LARGE SCALE GENOMIC DNA]</scope>
    <source>
        <strain evidence="3">C18/9</strain>
    </source>
</reference>
<feature type="compositionally biased region" description="Basic and acidic residues" evidence="1">
    <location>
        <begin position="109"/>
        <end position="121"/>
    </location>
</feature>
<feature type="region of interest" description="Disordered" evidence="1">
    <location>
        <begin position="1"/>
        <end position="131"/>
    </location>
</feature>
<gene>
    <name evidence="2" type="ORF">ARMOST_07705</name>
</gene>
<dbReference type="EMBL" id="FUEG01000005">
    <property type="protein sequence ID" value="SJL04339.1"/>
    <property type="molecule type" value="Genomic_DNA"/>
</dbReference>
<sequence>MGQVEIHPCEASLQDEQAAPQEENTARITQEKRLSQDNAIFPGTPSPFPLTGSQEGVEQEPPRAEVTRSTEDTRALNQVQPTDSLGVGTSVHKPSSQGKLQGGSLLDAPPERPHQENKEAIADANQRLGDTPTRRQATITKKPQDGAASAQAIWLAKERTPAIAKKGAMSDEPAQSSTKGNEPSSVPPMKSDPSKWYKPFEVDQTLRVVCEARNDNAACVVLFVWTHQDRIPELTDELLELLHKGGDTAQEQLYELCEPPHYLHCRQNNNRDFTLDVQLVPCTGRKTLVAKGLLDSGCTSSSINRTFVQEHGLDTK</sequence>
<proteinExistence type="predicted"/>
<evidence type="ECO:0000256" key="1">
    <source>
        <dbReference type="SAM" id="MobiDB-lite"/>
    </source>
</evidence>
<dbReference type="Proteomes" id="UP000219338">
    <property type="component" value="Unassembled WGS sequence"/>
</dbReference>
<feature type="compositionally biased region" description="Polar residues" evidence="1">
    <location>
        <begin position="173"/>
        <end position="184"/>
    </location>
</feature>
<protein>
    <submittedName>
        <fullName evidence="2">Uncharacterized protein</fullName>
    </submittedName>
</protein>
<name>A0A284R6M5_ARMOS</name>
<feature type="region of interest" description="Disordered" evidence="1">
    <location>
        <begin position="164"/>
        <end position="194"/>
    </location>
</feature>
<evidence type="ECO:0000313" key="3">
    <source>
        <dbReference type="Proteomes" id="UP000219338"/>
    </source>
</evidence>
<organism evidence="2 3">
    <name type="scientific">Armillaria ostoyae</name>
    <name type="common">Armillaria root rot fungus</name>
    <dbReference type="NCBI Taxonomy" id="47428"/>
    <lineage>
        <taxon>Eukaryota</taxon>
        <taxon>Fungi</taxon>
        <taxon>Dikarya</taxon>
        <taxon>Basidiomycota</taxon>
        <taxon>Agaricomycotina</taxon>
        <taxon>Agaricomycetes</taxon>
        <taxon>Agaricomycetidae</taxon>
        <taxon>Agaricales</taxon>
        <taxon>Marasmiineae</taxon>
        <taxon>Physalacriaceae</taxon>
        <taxon>Armillaria</taxon>
    </lineage>
</organism>
<evidence type="ECO:0000313" key="2">
    <source>
        <dbReference type="EMBL" id="SJL04339.1"/>
    </source>
</evidence>
<feature type="compositionally biased region" description="Basic and acidic residues" evidence="1">
    <location>
        <begin position="60"/>
        <end position="74"/>
    </location>
</feature>
<dbReference type="AlphaFoldDB" id="A0A284R6M5"/>
<keyword evidence="3" id="KW-1185">Reference proteome</keyword>
<dbReference type="OrthoDB" id="3257486at2759"/>
<accession>A0A284R6M5</accession>